<evidence type="ECO:0000313" key="2">
    <source>
        <dbReference type="Proteomes" id="UP000032427"/>
    </source>
</evidence>
<dbReference type="Pfam" id="PF11869">
    <property type="entry name" value="DUF3389"/>
    <property type="match status" value="1"/>
</dbReference>
<dbReference type="Proteomes" id="UP000032427">
    <property type="component" value="Chromosome 2"/>
</dbReference>
<evidence type="ECO:0000313" key="1">
    <source>
        <dbReference type="EMBL" id="CED56930.1"/>
    </source>
</evidence>
<dbReference type="AlphaFoldDB" id="A0A090I5T4"/>
<gene>
    <name evidence="1" type="ORF">AWOD_II_0282</name>
</gene>
<name>A0A090I5T4_9GAMM</name>
<sequence length="78" mass="8473">MKLSFSEGDIITNQYELVVRLKNASKTMLQAEVDGLTLIGGANVLSAVGSGLKWSIKLDNAEQLELLSKEIGVAIEFY</sequence>
<dbReference type="GeneID" id="28542528"/>
<reference evidence="2" key="1">
    <citation type="submission" date="2014-09" db="EMBL/GenBank/DDBJ databases">
        <authorList>
            <person name="Hjerde E."/>
        </authorList>
    </citation>
    <scope>NUCLEOTIDE SEQUENCE [LARGE SCALE GENOMIC DNA]</scope>
    <source>
        <strain evidence="2">06/09/139</strain>
    </source>
</reference>
<dbReference type="HOGENOM" id="CLU_197539_0_0_6"/>
<dbReference type="InterPro" id="IPR021811">
    <property type="entry name" value="DUF3389"/>
</dbReference>
<keyword evidence="2" id="KW-1185">Reference proteome</keyword>
<dbReference type="OrthoDB" id="6271555at2"/>
<protein>
    <recommendedName>
        <fullName evidence="3">PTS sugar transporter subunit IIA</fullName>
    </recommendedName>
</protein>
<dbReference type="PATRIC" id="fig|80852.17.peg.3036"/>
<evidence type="ECO:0008006" key="3">
    <source>
        <dbReference type="Google" id="ProtNLM"/>
    </source>
</evidence>
<dbReference type="KEGG" id="awd:AWOD_II_0282"/>
<organism evidence="1 2">
    <name type="scientific">Aliivibrio wodanis</name>
    <dbReference type="NCBI Taxonomy" id="80852"/>
    <lineage>
        <taxon>Bacteria</taxon>
        <taxon>Pseudomonadati</taxon>
        <taxon>Pseudomonadota</taxon>
        <taxon>Gammaproteobacteria</taxon>
        <taxon>Vibrionales</taxon>
        <taxon>Vibrionaceae</taxon>
        <taxon>Aliivibrio</taxon>
    </lineage>
</organism>
<dbReference type="EMBL" id="LN554847">
    <property type="protein sequence ID" value="CED56930.1"/>
    <property type="molecule type" value="Genomic_DNA"/>
</dbReference>
<accession>A0A090I5T4</accession>
<proteinExistence type="predicted"/>